<organism evidence="2 3">
    <name type="scientific">Ridgeia piscesae</name>
    <name type="common">Tubeworm</name>
    <dbReference type="NCBI Taxonomy" id="27915"/>
    <lineage>
        <taxon>Eukaryota</taxon>
        <taxon>Metazoa</taxon>
        <taxon>Spiralia</taxon>
        <taxon>Lophotrochozoa</taxon>
        <taxon>Annelida</taxon>
        <taxon>Polychaeta</taxon>
        <taxon>Sedentaria</taxon>
        <taxon>Canalipalpata</taxon>
        <taxon>Sabellida</taxon>
        <taxon>Siboglinidae</taxon>
        <taxon>Ridgeia</taxon>
    </lineage>
</organism>
<dbReference type="Gene3D" id="3.30.1140.40">
    <property type="entry name" value="Tctex-1"/>
    <property type="match status" value="1"/>
</dbReference>
<sequence length="170" mass="19734">MAEPTPANHNERLRKPRMSIFEVGSGNAVQEIYSTIMSFSRDPHEELLPKAKVTYENTYRLDPVKKYTPDKVKLMIKEVLEDTLKDKHYVGHDSTKLIKLIVDEMRNKVKMFNLKRYKFVCHAVIGEKLGQDVRVGSRCLLDPNRDNFSSAYFENAHLYALGSVYAMYQE</sequence>
<proteinExistence type="inferred from homology"/>
<dbReference type="InterPro" id="IPR005334">
    <property type="entry name" value="Tctex-1-like"/>
</dbReference>
<gene>
    <name evidence="2" type="ORF">NP493_560g00013</name>
</gene>
<dbReference type="CDD" id="cd21451">
    <property type="entry name" value="DLC-like_TCTEX1D"/>
    <property type="match status" value="1"/>
</dbReference>
<protein>
    <submittedName>
        <fullName evidence="2">Uncharacterized protein</fullName>
    </submittedName>
</protein>
<comment type="caution">
    <text evidence="2">The sequence shown here is derived from an EMBL/GenBank/DDBJ whole genome shotgun (WGS) entry which is preliminary data.</text>
</comment>
<dbReference type="EMBL" id="JAODUO010000559">
    <property type="protein sequence ID" value="KAK2178134.1"/>
    <property type="molecule type" value="Genomic_DNA"/>
</dbReference>
<dbReference type="AlphaFoldDB" id="A0AAD9NSU2"/>
<evidence type="ECO:0000313" key="3">
    <source>
        <dbReference type="Proteomes" id="UP001209878"/>
    </source>
</evidence>
<dbReference type="InterPro" id="IPR038586">
    <property type="entry name" value="Tctex-1-like_sf"/>
</dbReference>
<comment type="similarity">
    <text evidence="1">Belongs to the dynein light chain Tctex-type family.</text>
</comment>
<dbReference type="Proteomes" id="UP001209878">
    <property type="component" value="Unassembled WGS sequence"/>
</dbReference>
<dbReference type="GO" id="GO:0007018">
    <property type="term" value="P:microtubule-based movement"/>
    <property type="evidence" value="ECO:0007669"/>
    <property type="project" value="TreeGrafter"/>
</dbReference>
<evidence type="ECO:0000256" key="1">
    <source>
        <dbReference type="ARBA" id="ARBA00005361"/>
    </source>
</evidence>
<dbReference type="GO" id="GO:0045505">
    <property type="term" value="F:dynein intermediate chain binding"/>
    <property type="evidence" value="ECO:0007669"/>
    <property type="project" value="TreeGrafter"/>
</dbReference>
<evidence type="ECO:0000313" key="2">
    <source>
        <dbReference type="EMBL" id="KAK2178134.1"/>
    </source>
</evidence>
<name>A0AAD9NSU2_RIDPI</name>
<reference evidence="2" key="1">
    <citation type="journal article" date="2023" name="Mol. Biol. Evol.">
        <title>Third-Generation Sequencing Reveals the Adaptive Role of the Epigenome in Three Deep-Sea Polychaetes.</title>
        <authorList>
            <person name="Perez M."/>
            <person name="Aroh O."/>
            <person name="Sun Y."/>
            <person name="Lan Y."/>
            <person name="Juniper S.K."/>
            <person name="Young C.R."/>
            <person name="Angers B."/>
            <person name="Qian P.Y."/>
        </authorList>
    </citation>
    <scope>NUCLEOTIDE SEQUENCE</scope>
    <source>
        <strain evidence="2">R07B-5</strain>
    </source>
</reference>
<dbReference type="GO" id="GO:0005868">
    <property type="term" value="C:cytoplasmic dynein complex"/>
    <property type="evidence" value="ECO:0007669"/>
    <property type="project" value="TreeGrafter"/>
</dbReference>
<keyword evidence="3" id="KW-1185">Reference proteome</keyword>
<dbReference type="GO" id="GO:0005737">
    <property type="term" value="C:cytoplasm"/>
    <property type="evidence" value="ECO:0007669"/>
    <property type="project" value="TreeGrafter"/>
</dbReference>
<dbReference type="Pfam" id="PF03645">
    <property type="entry name" value="Tctex-1"/>
    <property type="match status" value="1"/>
</dbReference>
<accession>A0AAD9NSU2</accession>
<dbReference type="PANTHER" id="PTHR21255">
    <property type="entry name" value="T-COMPLEX-ASSOCIATED-TESTIS-EXPRESSED 1/ DYNEIN LIGHT CHAIN"/>
    <property type="match status" value="1"/>
</dbReference>
<dbReference type="PANTHER" id="PTHR21255:SF65">
    <property type="entry name" value="TCTEX1 DOMAIN-CONTAINING PROTEIN 2"/>
    <property type="match status" value="1"/>
</dbReference>